<comment type="caution">
    <text evidence="4">The sequence shown here is derived from an EMBL/GenBank/DDBJ whole genome shotgun (WGS) entry which is preliminary data.</text>
</comment>
<keyword evidence="2" id="KW-1133">Transmembrane helix</keyword>
<dbReference type="RefSeq" id="WP_004582197.1">
    <property type="nucleotide sequence ID" value="NZ_AP028878.1"/>
</dbReference>
<name>N6WQW3_9GAMM</name>
<keyword evidence="3" id="KW-0732">Signal</keyword>
<evidence type="ECO:0000256" key="3">
    <source>
        <dbReference type="SAM" id="SignalP"/>
    </source>
</evidence>
<feature type="chain" id="PRO_5004127260" description="Protein BatD" evidence="3">
    <location>
        <begin position="19"/>
        <end position="424"/>
    </location>
</feature>
<dbReference type="EMBL" id="APLQ01000014">
    <property type="protein sequence ID" value="ENO13976.1"/>
    <property type="molecule type" value="Genomic_DNA"/>
</dbReference>
<accession>N6WQW3</accession>
<dbReference type="AlphaFoldDB" id="N6WQW3"/>
<dbReference type="PANTHER" id="PTHR40940:SF1">
    <property type="entry name" value="PROTEIN BATD"/>
    <property type="match status" value="1"/>
</dbReference>
<evidence type="ECO:0000313" key="4">
    <source>
        <dbReference type="EMBL" id="ENO13976.1"/>
    </source>
</evidence>
<dbReference type="PATRIC" id="fig|626887.3.peg.4268"/>
<evidence type="ECO:0008006" key="6">
    <source>
        <dbReference type="Google" id="ProtNLM"/>
    </source>
</evidence>
<keyword evidence="5" id="KW-1185">Reference proteome</keyword>
<keyword evidence="2" id="KW-0812">Transmembrane</keyword>
<feature type="region of interest" description="Disordered" evidence="1">
    <location>
        <begin position="397"/>
        <end position="424"/>
    </location>
</feature>
<feature type="signal peptide" evidence="3">
    <location>
        <begin position="1"/>
        <end position="18"/>
    </location>
</feature>
<proteinExistence type="predicted"/>
<evidence type="ECO:0000256" key="1">
    <source>
        <dbReference type="SAM" id="MobiDB-lite"/>
    </source>
</evidence>
<evidence type="ECO:0000313" key="5">
    <source>
        <dbReference type="Proteomes" id="UP000013165"/>
    </source>
</evidence>
<dbReference type="HOGENOM" id="CLU_047669_1_0_6"/>
<organism evidence="4 5">
    <name type="scientific">Marinobacter nanhaiticus D15-8W</name>
    <dbReference type="NCBI Taxonomy" id="626887"/>
    <lineage>
        <taxon>Bacteria</taxon>
        <taxon>Pseudomonadati</taxon>
        <taxon>Pseudomonadota</taxon>
        <taxon>Gammaproteobacteria</taxon>
        <taxon>Pseudomonadales</taxon>
        <taxon>Marinobacteraceae</taxon>
        <taxon>Marinobacter</taxon>
    </lineage>
</organism>
<dbReference type="PANTHER" id="PTHR40940">
    <property type="entry name" value="PROTEIN BATD-RELATED"/>
    <property type="match status" value="1"/>
</dbReference>
<dbReference type="OrthoDB" id="5293418at2"/>
<keyword evidence="2" id="KW-0472">Membrane</keyword>
<dbReference type="Proteomes" id="UP000013165">
    <property type="component" value="Unassembled WGS sequence"/>
</dbReference>
<dbReference type="STRING" id="626887.J057_21310"/>
<gene>
    <name evidence="4" type="ORF">J057_21310</name>
</gene>
<reference evidence="4 5" key="1">
    <citation type="journal article" date="2013" name="Genome Announc.">
        <title>Genome Sequence of the Polycyclic Aromatic Hydrocarbon-Degrading Bacterium Strain Marinobacter nanhaiticus D15-8WT.</title>
        <authorList>
            <person name="Cui Z."/>
            <person name="Gao W."/>
            <person name="Li Q."/>
            <person name="Xu G."/>
            <person name="Zheng L."/>
        </authorList>
    </citation>
    <scope>NUCLEOTIDE SEQUENCE [LARGE SCALE GENOMIC DNA]</scope>
    <source>
        <strain evidence="4 5">D15-8W</strain>
    </source>
</reference>
<dbReference type="InterPro" id="IPR025738">
    <property type="entry name" value="BatD"/>
</dbReference>
<dbReference type="eggNOG" id="ENOG502Z8JG">
    <property type="taxonomic scope" value="Bacteria"/>
</dbReference>
<feature type="transmembrane region" description="Helical" evidence="2">
    <location>
        <begin position="279"/>
        <end position="300"/>
    </location>
</feature>
<evidence type="ECO:0000256" key="2">
    <source>
        <dbReference type="SAM" id="Phobius"/>
    </source>
</evidence>
<protein>
    <recommendedName>
        <fullName evidence="6">Protein BatD</fullName>
    </recommendedName>
</protein>
<sequence>MNGLWPLLLMLLASPALGQETPVLKTEFEQTEAIPGTPLSLRLTVLVPTYLPSPPEWPGFEAPNVMVRLPERSTGPTSARVGGETWAGVTRHYRLYPMVPGEFEIPPQTVQVTYADTESGDRRQIDLTTDPLRFRGVVPPGAESLDPFFAAGALTLEQSHDGGEGPMKPGDSLTWSVTAKVSGTSPMFLPKLLPELSFSGVAIYPDEPVVSETSARGVMAGTRTESVTLLAQVGGQFEVPAISLDWYNIASSQVETASVEGFAFEIDAPLAPPLKGVDWRWFLGIAVLALIGILFVFWGVRRWGGGVRQRWHVVRQRRLTSEAHAYRQLKQTIARRDFARLYPALDIWSAKQAGHDPRHDPNIRSALISLGQARYGGKDTANTGTLWKSLDRSVARARSAAGRKTKAKHALPPLNPGPQRGTAG</sequence>